<reference evidence="20 21" key="1">
    <citation type="journal article" date="2010" name="Nat. Commun.">
        <title>The complete sequence of the smallest known nuclear genome from the microsporidian Encephalitozoon intestinalis.</title>
        <authorList>
            <person name="Corradi N."/>
            <person name="Pombert J.-F."/>
            <person name="Farinelli L."/>
            <person name="Didier E.S."/>
            <person name="Keeling P.J."/>
        </authorList>
    </citation>
    <scope>NUCLEOTIDE SEQUENCE [LARGE SCALE GENOMIC DNA]</scope>
    <source>
        <strain evidence="20 21">ATCC 50506</strain>
    </source>
</reference>
<evidence type="ECO:0000256" key="4">
    <source>
        <dbReference type="ARBA" id="ARBA00009028"/>
    </source>
</evidence>
<dbReference type="EMBL" id="CP001946">
    <property type="protein sequence ID" value="ADM11581.1"/>
    <property type="molecule type" value="Genomic_DNA"/>
</dbReference>
<dbReference type="GO" id="GO:0006303">
    <property type="term" value="P:double-strand break repair via nonhomologous end joining"/>
    <property type="evidence" value="ECO:0007669"/>
    <property type="project" value="TreeGrafter"/>
</dbReference>
<feature type="active site" description="Proton donor" evidence="17">
    <location>
        <position position="105"/>
    </location>
</feature>
<dbReference type="KEGG" id="ein:Eint_051340"/>
<keyword evidence="21" id="KW-1185">Reference proteome</keyword>
<protein>
    <recommendedName>
        <fullName evidence="16">Double-strand break repair protein</fullName>
    </recommendedName>
</protein>
<evidence type="ECO:0000256" key="17">
    <source>
        <dbReference type="PIRSR" id="PIRSR000882-1"/>
    </source>
</evidence>
<dbReference type="InterPro" id="IPR004843">
    <property type="entry name" value="Calcineurin-like_PHP"/>
</dbReference>
<feature type="region of interest" description="Disordered" evidence="18">
    <location>
        <begin position="546"/>
        <end position="567"/>
    </location>
</feature>
<keyword evidence="15 16" id="KW-0469">Meiosis</keyword>
<comment type="function">
    <text evidence="16">Core component of the MRN complex, which plays a central role in double-strand break (DSB) repair, DNA recombination, maintenance of telomere integrity and meiosis. The MRN complex is involved in the repair of DNA double-strand breaks (DSBs) via homologous recombination (HR), an error-free mechanism which primarily occurs during S and G2 phases. The complex (1) mediates the end resection of damaged DNA, which generates proper single-stranded DNA, a key initial steps in HR, and is (2) required for the recruitment of other repair factors and efficient activation of ATM and ATR upon DNA damage. Within the MRN complex, MRE11 possesses both single-strand endonuclease activity and double-strand-specific 3'-5' exonuclease activity. MRE11 first endonucleolytically cleaves the 5' strand at DNA DSB ends to prevent non-homologous end joining (NHEJ) and licence HR. It then generates a single-stranded DNA gap via 3' to 5' exonucleolytic degradation, which is required for single-strand invasion and recombination.</text>
</comment>
<dbReference type="SUPFAM" id="SSF56300">
    <property type="entry name" value="Metallo-dependent phosphatases"/>
    <property type="match status" value="1"/>
</dbReference>
<keyword evidence="7" id="KW-0479">Metal-binding</keyword>
<dbReference type="InterPro" id="IPR029052">
    <property type="entry name" value="Metallo-depent_PP-like"/>
</dbReference>
<keyword evidence="11 16" id="KW-0269">Exonuclease</keyword>
<evidence type="ECO:0000256" key="13">
    <source>
        <dbReference type="ARBA" id="ARBA00023211"/>
    </source>
</evidence>
<gene>
    <name evidence="20" type="ORF">Eint_051340</name>
</gene>
<keyword evidence="12 16" id="KW-0234">DNA repair</keyword>
<dbReference type="InterPro" id="IPR003701">
    <property type="entry name" value="Mre11"/>
</dbReference>
<evidence type="ECO:0000259" key="19">
    <source>
        <dbReference type="SMART" id="SM01347"/>
    </source>
</evidence>
<dbReference type="OrthoDB" id="30417at2759"/>
<dbReference type="InterPro" id="IPR007281">
    <property type="entry name" value="Mre11_DNA-bd"/>
</dbReference>
<keyword evidence="8 16" id="KW-0255">Endonuclease</keyword>
<keyword evidence="5" id="KW-0158">Chromosome</keyword>
<accession>E0S6Z5</accession>
<evidence type="ECO:0000256" key="9">
    <source>
        <dbReference type="ARBA" id="ARBA00022763"/>
    </source>
</evidence>
<keyword evidence="6 16" id="KW-0540">Nuclease</keyword>
<keyword evidence="9 16" id="KW-0227">DNA damage</keyword>
<evidence type="ECO:0000256" key="3">
    <source>
        <dbReference type="ARBA" id="ARBA00004286"/>
    </source>
</evidence>
<evidence type="ECO:0000256" key="10">
    <source>
        <dbReference type="ARBA" id="ARBA00022801"/>
    </source>
</evidence>
<dbReference type="Proteomes" id="UP000002313">
    <property type="component" value="Chromosome V"/>
</dbReference>
<dbReference type="GO" id="GO:0042138">
    <property type="term" value="P:meiotic DNA double-strand break formation"/>
    <property type="evidence" value="ECO:0007669"/>
    <property type="project" value="TreeGrafter"/>
</dbReference>
<feature type="compositionally biased region" description="Polar residues" evidence="18">
    <location>
        <begin position="557"/>
        <end position="567"/>
    </location>
</feature>
<dbReference type="GO" id="GO:0008296">
    <property type="term" value="F:3'-5'-DNA exonuclease activity"/>
    <property type="evidence" value="ECO:0007669"/>
    <property type="project" value="InterPro"/>
</dbReference>
<dbReference type="GeneID" id="9699262"/>
<proteinExistence type="inferred from homology"/>
<comment type="similarity">
    <text evidence="4 16">Belongs to the MRE11/RAD32 family.</text>
</comment>
<reference evidence="20 21" key="2">
    <citation type="journal article" date="2012" name="Proc. Natl. Acad. Sci. U.S.A.">
        <title>Gain and loss of multiple functionally related, horizontally transferred genes in the reduced genomes of two microsporidian parasites.</title>
        <authorList>
            <person name="Pombert J.-F."/>
            <person name="Selman M."/>
            <person name="Burki F."/>
            <person name="Bardell F.T."/>
            <person name="Farinelli L."/>
            <person name="Solter L.F."/>
            <person name="Whitman D.W."/>
            <person name="Weiss L.M."/>
            <person name="Corradi N."/>
            <person name="Keeling P.J."/>
        </authorList>
    </citation>
    <scope>NUCLEOTIDE SEQUENCE [LARGE SCALE GENOMIC DNA]</scope>
    <source>
        <strain evidence="20 21">ATCC 50506</strain>
    </source>
</reference>
<dbReference type="AlphaFoldDB" id="E0S6Z5"/>
<keyword evidence="14 16" id="KW-0539">Nucleus</keyword>
<evidence type="ECO:0000256" key="2">
    <source>
        <dbReference type="ARBA" id="ARBA00004123"/>
    </source>
</evidence>
<dbReference type="GO" id="GO:0000724">
    <property type="term" value="P:double-strand break repair via homologous recombination"/>
    <property type="evidence" value="ECO:0007669"/>
    <property type="project" value="TreeGrafter"/>
</dbReference>
<dbReference type="RefSeq" id="XP_003072941.1">
    <property type="nucleotide sequence ID" value="XM_003072895.1"/>
</dbReference>
<comment type="subcellular location">
    <subcellularLocation>
        <location evidence="3">Chromosome</location>
    </subcellularLocation>
    <subcellularLocation>
        <location evidence="2 16">Nucleus</location>
    </subcellularLocation>
</comment>
<evidence type="ECO:0000256" key="5">
    <source>
        <dbReference type="ARBA" id="ARBA00022454"/>
    </source>
</evidence>
<evidence type="ECO:0000256" key="15">
    <source>
        <dbReference type="ARBA" id="ARBA00023254"/>
    </source>
</evidence>
<dbReference type="HOGENOM" id="CLU_009535_3_4_1"/>
<dbReference type="Pfam" id="PF04152">
    <property type="entry name" value="Mre11_DNA_bind"/>
    <property type="match status" value="1"/>
</dbReference>
<evidence type="ECO:0000256" key="14">
    <source>
        <dbReference type="ARBA" id="ARBA00023242"/>
    </source>
</evidence>
<feature type="region of interest" description="Disordered" evidence="18">
    <location>
        <begin position="485"/>
        <end position="506"/>
    </location>
</feature>
<evidence type="ECO:0000256" key="8">
    <source>
        <dbReference type="ARBA" id="ARBA00022759"/>
    </source>
</evidence>
<keyword evidence="13 16" id="KW-0464">Manganese</keyword>
<dbReference type="GO" id="GO:0007095">
    <property type="term" value="P:mitotic G2 DNA damage checkpoint signaling"/>
    <property type="evidence" value="ECO:0007669"/>
    <property type="project" value="TreeGrafter"/>
</dbReference>
<evidence type="ECO:0000256" key="7">
    <source>
        <dbReference type="ARBA" id="ARBA00022723"/>
    </source>
</evidence>
<dbReference type="Gene3D" id="3.60.21.10">
    <property type="match status" value="1"/>
</dbReference>
<dbReference type="GO" id="GO:0000014">
    <property type="term" value="F:single-stranded DNA endodeoxyribonuclease activity"/>
    <property type="evidence" value="ECO:0007669"/>
    <property type="project" value="TreeGrafter"/>
</dbReference>
<dbReference type="SMART" id="SM01347">
    <property type="entry name" value="Mre11_DNA_bind"/>
    <property type="match status" value="1"/>
</dbReference>
<dbReference type="GO" id="GO:0030870">
    <property type="term" value="C:Mre11 complex"/>
    <property type="evidence" value="ECO:0007669"/>
    <property type="project" value="UniProtKB-UniRule"/>
</dbReference>
<dbReference type="VEuPathDB" id="MicrosporidiaDB:Eint_051340"/>
<evidence type="ECO:0000256" key="1">
    <source>
        <dbReference type="ARBA" id="ARBA00001936"/>
    </source>
</evidence>
<evidence type="ECO:0000313" key="20">
    <source>
        <dbReference type="EMBL" id="ADM11581.1"/>
    </source>
</evidence>
<evidence type="ECO:0000256" key="16">
    <source>
        <dbReference type="PIRNR" id="PIRNR000882"/>
    </source>
</evidence>
<comment type="cofactor">
    <cofactor evidence="1 16">
        <name>Mn(2+)</name>
        <dbReference type="ChEBI" id="CHEBI:29035"/>
    </cofactor>
</comment>
<evidence type="ECO:0000256" key="12">
    <source>
        <dbReference type="ARBA" id="ARBA00023204"/>
    </source>
</evidence>
<dbReference type="GO" id="GO:0030145">
    <property type="term" value="F:manganese ion binding"/>
    <property type="evidence" value="ECO:0007669"/>
    <property type="project" value="UniProtKB-UniRule"/>
</dbReference>
<dbReference type="PANTHER" id="PTHR10139">
    <property type="entry name" value="DOUBLE-STRAND BREAK REPAIR PROTEIN MRE11"/>
    <property type="match status" value="1"/>
</dbReference>
<dbReference type="CDD" id="cd00840">
    <property type="entry name" value="MPP_Mre11_N"/>
    <property type="match status" value="1"/>
</dbReference>
<dbReference type="InterPro" id="IPR041796">
    <property type="entry name" value="Mre11_N"/>
</dbReference>
<dbReference type="GO" id="GO:0035861">
    <property type="term" value="C:site of double-strand break"/>
    <property type="evidence" value="ECO:0007669"/>
    <property type="project" value="TreeGrafter"/>
</dbReference>
<dbReference type="Pfam" id="PF00149">
    <property type="entry name" value="Metallophos"/>
    <property type="match status" value="1"/>
</dbReference>
<evidence type="ECO:0000256" key="6">
    <source>
        <dbReference type="ARBA" id="ARBA00022722"/>
    </source>
</evidence>
<evidence type="ECO:0000313" key="21">
    <source>
        <dbReference type="Proteomes" id="UP000002313"/>
    </source>
</evidence>
<dbReference type="PANTHER" id="PTHR10139:SF1">
    <property type="entry name" value="DOUBLE-STRAND BREAK REPAIR PROTEIN MRE11"/>
    <property type="match status" value="1"/>
</dbReference>
<feature type="domain" description="Mre11 DNA-binding" evidence="19">
    <location>
        <begin position="261"/>
        <end position="436"/>
    </location>
</feature>
<dbReference type="GO" id="GO:0097552">
    <property type="term" value="P:mitochondrial double-strand break repair via homologous recombination"/>
    <property type="evidence" value="ECO:0007669"/>
    <property type="project" value="TreeGrafter"/>
</dbReference>
<dbReference type="PIRSF" id="PIRSF000882">
    <property type="entry name" value="DSB_repair_MRE11"/>
    <property type="match status" value="1"/>
</dbReference>
<evidence type="ECO:0000256" key="18">
    <source>
        <dbReference type="SAM" id="MobiDB-lite"/>
    </source>
</evidence>
<name>E0S6Z5_ENCIT</name>
<evidence type="ECO:0000256" key="11">
    <source>
        <dbReference type="ARBA" id="ARBA00022839"/>
    </source>
</evidence>
<keyword evidence="10 16" id="KW-0378">Hydrolase</keyword>
<dbReference type="GO" id="GO:0000723">
    <property type="term" value="P:telomere maintenance"/>
    <property type="evidence" value="ECO:0007669"/>
    <property type="project" value="TreeGrafter"/>
</dbReference>
<organism evidence="20 21">
    <name type="scientific">Encephalitozoon intestinalis (strain ATCC 50506)</name>
    <name type="common">Microsporidian parasite</name>
    <name type="synonym">Septata intestinalis</name>
    <dbReference type="NCBI Taxonomy" id="876142"/>
    <lineage>
        <taxon>Eukaryota</taxon>
        <taxon>Fungi</taxon>
        <taxon>Fungi incertae sedis</taxon>
        <taxon>Microsporidia</taxon>
        <taxon>Unikaryonidae</taxon>
        <taxon>Encephalitozoon</taxon>
    </lineage>
</organism>
<sequence length="567" mass="65941">MKILITSDNHLGYKESDPVLFDDSYNAFEEVLKTAQREKVDLILQGGDLFHENRPSRNCLNRTIGLLRRYCVGDRRSSLKSNHSLNIHDQNIGISIPVVAIHGNHDDPSGINMISPLDILHSSGLVNYIGKYNLMDRIDVFPLLLEGDYRIAIYGLGHIKDRRLYKMFCEGRIMFHRPPDCDSWYNILVLHQNRVPREKEHPSEDFIDDFFDLVVYGHEHESKVIKKERLVLQSGSTVRTSLCEGERYDKYIYILRIGKECILEHIKLRNVRPFVLDVLRIEGKDNAEEVVGNKIRDMIEAGKRKEVCFNKEITAVDVDTQRFKCKEKKEEENEEDTICKNFAHEEKEYTPLIRLKIENCGNNVFDRHRFGIQFKGLVANSGDMLTISRRPRRKEEIEIEAVEEKVEIARVLRRILRDVEFGVLSRTGFSESLEEFVKGDSNAFMGMIRKNIEKITKVIDYSSIVEEDVIKTMKRISNEEDFYDGEDRLEDKGDKGASNEKRVEESFTKDLEDEYSYHSEDNEKNKAGVKKNFNVEDLLGKKYLSKKPRKNKEDSSTDVSFTLSKYL</sequence>